<dbReference type="Proteomes" id="UP001224674">
    <property type="component" value="Chromosome"/>
</dbReference>
<dbReference type="InterPro" id="IPR027417">
    <property type="entry name" value="P-loop_NTPase"/>
</dbReference>
<evidence type="ECO:0000313" key="1">
    <source>
        <dbReference type="EMBL" id="WGH92275.1"/>
    </source>
</evidence>
<dbReference type="EMBL" id="CP122566">
    <property type="protein sequence ID" value="WGH92275.1"/>
    <property type="molecule type" value="Genomic_DNA"/>
</dbReference>
<dbReference type="PANTHER" id="PTHR43230">
    <property type="entry name" value="ABC-TYPE DIPEPTIDE/OLIGOPEPTIDE TRANSPORT SYSTEM, ATPASE COMPONENT"/>
    <property type="match status" value="1"/>
</dbReference>
<organism evidence="1 2">
    <name type="scientific">Auritidibacter ignavus</name>
    <dbReference type="NCBI Taxonomy" id="678932"/>
    <lineage>
        <taxon>Bacteria</taxon>
        <taxon>Bacillati</taxon>
        <taxon>Actinomycetota</taxon>
        <taxon>Actinomycetes</taxon>
        <taxon>Micrococcales</taxon>
        <taxon>Micrococcaceae</taxon>
        <taxon>Auritidibacter</taxon>
    </lineage>
</organism>
<proteinExistence type="predicted"/>
<dbReference type="RefSeq" id="WP_279674461.1">
    <property type="nucleotide sequence ID" value="NZ_CP122566.1"/>
</dbReference>
<evidence type="ECO:0000313" key="2">
    <source>
        <dbReference type="Proteomes" id="UP001224674"/>
    </source>
</evidence>
<dbReference type="SUPFAM" id="SSF52540">
    <property type="entry name" value="P-loop containing nucleoside triphosphate hydrolases"/>
    <property type="match status" value="1"/>
</dbReference>
<dbReference type="AlphaFoldDB" id="A0AAJ6ALH8"/>
<sequence>MSVPTSIPGVFLQLKSRSQPPKELQLVVETRLKTAQGVNQLRHQRGLALLFVTHNIALARHVATQVAVLNQGEIVDHGPVHDVLDNPSHSYTRHLLDDLPQL</sequence>
<evidence type="ECO:0008006" key="3">
    <source>
        <dbReference type="Google" id="ProtNLM"/>
    </source>
</evidence>
<accession>A0AAJ6ALH8</accession>
<reference evidence="1 2" key="1">
    <citation type="submission" date="2023-03" db="EMBL/GenBank/DDBJ databases">
        <title>Complete genome sequences of several Auritidibacter ignavus strains isolated from ear infections.</title>
        <authorList>
            <person name="Baehr T."/>
            <person name="Baumhoegger A.M."/>
        </authorList>
    </citation>
    <scope>NUCLEOTIDE SEQUENCE [LARGE SCALE GENOMIC DNA]</scope>
    <source>
        <strain evidence="1 2">BABAE-6</strain>
    </source>
</reference>
<protein>
    <recommendedName>
        <fullName evidence="3">Oligopeptide/dipeptide ABC transporter C-terminal domain-containing protein</fullName>
    </recommendedName>
</protein>
<gene>
    <name evidence="1" type="ORF">QDX21_08050</name>
</gene>
<dbReference type="PANTHER" id="PTHR43230:SF3">
    <property type="entry name" value="ABC-TYPE DIPEPTIDE_OLIGOPEPTIDE TRANSPORT SYSTEM, ATPASE COMPONENT"/>
    <property type="match status" value="1"/>
</dbReference>
<dbReference type="Gene3D" id="3.40.50.300">
    <property type="entry name" value="P-loop containing nucleotide triphosphate hydrolases"/>
    <property type="match status" value="1"/>
</dbReference>
<keyword evidence="2" id="KW-1185">Reference proteome</keyword>
<name>A0AAJ6ALH8_9MICC</name>